<evidence type="ECO:0000313" key="3">
    <source>
        <dbReference type="Proteomes" id="UP001151760"/>
    </source>
</evidence>
<accession>A0ABQ4WK71</accession>
<evidence type="ECO:0000313" key="2">
    <source>
        <dbReference type="EMBL" id="GJS53262.1"/>
    </source>
</evidence>
<feature type="coiled-coil region" evidence="1">
    <location>
        <begin position="6"/>
        <end position="33"/>
    </location>
</feature>
<name>A0ABQ4WK71_9ASTR</name>
<dbReference type="PANTHER" id="PTHR35705">
    <property type="entry name" value="WPP DOMAIN-INTERACTING TAIL-ANCHORED PROTEIN 1"/>
    <property type="match status" value="1"/>
</dbReference>
<keyword evidence="1" id="KW-0175">Coiled coil</keyword>
<keyword evidence="3" id="KW-1185">Reference proteome</keyword>
<reference evidence="2" key="2">
    <citation type="submission" date="2022-01" db="EMBL/GenBank/DDBJ databases">
        <authorList>
            <person name="Yamashiro T."/>
            <person name="Shiraishi A."/>
            <person name="Satake H."/>
            <person name="Nakayama K."/>
        </authorList>
    </citation>
    <scope>NUCLEOTIDE SEQUENCE</scope>
</reference>
<proteinExistence type="predicted"/>
<protein>
    <submittedName>
        <fullName evidence="2">WPP domain-interacting tail-anchored protein 1-like protein</fullName>
    </submittedName>
</protein>
<reference evidence="2" key="1">
    <citation type="journal article" date="2022" name="Int. J. Mol. Sci.">
        <title>Draft Genome of Tanacetum Coccineum: Genomic Comparison of Closely Related Tanacetum-Family Plants.</title>
        <authorList>
            <person name="Yamashiro T."/>
            <person name="Shiraishi A."/>
            <person name="Nakayama K."/>
            <person name="Satake H."/>
        </authorList>
    </citation>
    <scope>NUCLEOTIDE SEQUENCE</scope>
</reference>
<gene>
    <name evidence="2" type="ORF">Tco_0626624</name>
</gene>
<dbReference type="InterPro" id="IPR039976">
    <property type="entry name" value="WIT1/WIT2"/>
</dbReference>
<evidence type="ECO:0000256" key="1">
    <source>
        <dbReference type="SAM" id="Coils"/>
    </source>
</evidence>
<sequence length="144" mass="16439">MLQFTIKDMENVIEDLKSKVTRAEGQTDSVEVKCIILSEENNGLNKDLSFVKGRVKCLETSLCRMEEAKKASAKDISIRSKFITFWLCKWHIKENIASLKHENKILVKSLWKRDEGHAEKVSHGDKAGVTSLHKTKKPCQAILR</sequence>
<comment type="caution">
    <text evidence="2">The sequence shown here is derived from an EMBL/GenBank/DDBJ whole genome shotgun (WGS) entry which is preliminary data.</text>
</comment>
<dbReference type="Proteomes" id="UP001151760">
    <property type="component" value="Unassembled WGS sequence"/>
</dbReference>
<dbReference type="EMBL" id="BQNB010008713">
    <property type="protein sequence ID" value="GJS53262.1"/>
    <property type="molecule type" value="Genomic_DNA"/>
</dbReference>
<organism evidence="2 3">
    <name type="scientific">Tanacetum coccineum</name>
    <dbReference type="NCBI Taxonomy" id="301880"/>
    <lineage>
        <taxon>Eukaryota</taxon>
        <taxon>Viridiplantae</taxon>
        <taxon>Streptophyta</taxon>
        <taxon>Embryophyta</taxon>
        <taxon>Tracheophyta</taxon>
        <taxon>Spermatophyta</taxon>
        <taxon>Magnoliopsida</taxon>
        <taxon>eudicotyledons</taxon>
        <taxon>Gunneridae</taxon>
        <taxon>Pentapetalae</taxon>
        <taxon>asterids</taxon>
        <taxon>campanulids</taxon>
        <taxon>Asterales</taxon>
        <taxon>Asteraceae</taxon>
        <taxon>Asteroideae</taxon>
        <taxon>Anthemideae</taxon>
        <taxon>Anthemidinae</taxon>
        <taxon>Tanacetum</taxon>
    </lineage>
</organism>
<dbReference type="PANTHER" id="PTHR35705:SF1">
    <property type="entry name" value="WPP DOMAIN-INTERACTING TAIL-ANCHORED PROTEIN 1"/>
    <property type="match status" value="1"/>
</dbReference>